<feature type="region of interest" description="Disordered" evidence="2">
    <location>
        <begin position="487"/>
        <end position="513"/>
    </location>
</feature>
<evidence type="ECO:0000313" key="4">
    <source>
        <dbReference type="EMBL" id="PLB44724.1"/>
    </source>
</evidence>
<name>A0A2I2FVS8_9EURO</name>
<dbReference type="SMART" id="SM00355">
    <property type="entry name" value="ZnF_C2H2"/>
    <property type="match status" value="6"/>
</dbReference>
<proteinExistence type="predicted"/>
<dbReference type="InterPro" id="IPR013087">
    <property type="entry name" value="Znf_C2H2_type"/>
</dbReference>
<reference evidence="4 5" key="1">
    <citation type="submission" date="2016-12" db="EMBL/GenBank/DDBJ databases">
        <title>The genomes of Aspergillus section Nigri reveals drivers in fungal speciation.</title>
        <authorList>
            <consortium name="DOE Joint Genome Institute"/>
            <person name="Vesth T.C."/>
            <person name="Nybo J."/>
            <person name="Theobald S."/>
            <person name="Brandl J."/>
            <person name="Frisvad J.C."/>
            <person name="Nielsen K.F."/>
            <person name="Lyhne E.K."/>
            <person name="Kogle M.E."/>
            <person name="Kuo A."/>
            <person name="Riley R."/>
            <person name="Clum A."/>
            <person name="Nolan M."/>
            <person name="Lipzen A."/>
            <person name="Salamov A."/>
            <person name="Henrissat B."/>
            <person name="Wiebenga A."/>
            <person name="De Vries R.P."/>
            <person name="Grigoriev I.V."/>
            <person name="Mortensen U.H."/>
            <person name="Andersen M.R."/>
            <person name="Baker S.E."/>
        </authorList>
    </citation>
    <scope>NUCLEOTIDE SEQUENCE [LARGE SCALE GENOMIC DNA]</scope>
    <source>
        <strain evidence="4 5">IBT 23096</strain>
    </source>
</reference>
<feature type="compositionally biased region" description="Polar residues" evidence="2">
    <location>
        <begin position="793"/>
        <end position="805"/>
    </location>
</feature>
<gene>
    <name evidence="4" type="ORF">P170DRAFT_439974</name>
</gene>
<dbReference type="OrthoDB" id="6077919at2759"/>
<comment type="caution">
    <text evidence="4">The sequence shown here is derived from an EMBL/GenBank/DDBJ whole genome shotgun (WGS) entry which is preliminary data.</text>
</comment>
<dbReference type="VEuPathDB" id="FungiDB:P170DRAFT_439974"/>
<evidence type="ECO:0000259" key="3">
    <source>
        <dbReference type="PROSITE" id="PS50157"/>
    </source>
</evidence>
<dbReference type="PANTHER" id="PTHR35391">
    <property type="entry name" value="C2H2-TYPE DOMAIN-CONTAINING PROTEIN-RELATED"/>
    <property type="match status" value="1"/>
</dbReference>
<dbReference type="AlphaFoldDB" id="A0A2I2FVS8"/>
<keyword evidence="5" id="KW-1185">Reference proteome</keyword>
<dbReference type="PROSITE" id="PS50157">
    <property type="entry name" value="ZINC_FINGER_C2H2_2"/>
    <property type="match status" value="1"/>
</dbReference>
<dbReference type="EMBL" id="MSFO01000008">
    <property type="protein sequence ID" value="PLB44724.1"/>
    <property type="molecule type" value="Genomic_DNA"/>
</dbReference>
<evidence type="ECO:0000256" key="2">
    <source>
        <dbReference type="SAM" id="MobiDB-lite"/>
    </source>
</evidence>
<evidence type="ECO:0000313" key="5">
    <source>
        <dbReference type="Proteomes" id="UP000234275"/>
    </source>
</evidence>
<feature type="compositionally biased region" description="Polar residues" evidence="2">
    <location>
        <begin position="423"/>
        <end position="437"/>
    </location>
</feature>
<dbReference type="STRING" id="1392250.A0A2I2FVS8"/>
<accession>A0A2I2FVS8</accession>
<dbReference type="GO" id="GO:0008270">
    <property type="term" value="F:zinc ion binding"/>
    <property type="evidence" value="ECO:0007669"/>
    <property type="project" value="UniProtKB-KW"/>
</dbReference>
<feature type="compositionally biased region" description="Polar residues" evidence="2">
    <location>
        <begin position="142"/>
        <end position="157"/>
    </location>
</feature>
<dbReference type="PROSITE" id="PS00028">
    <property type="entry name" value="ZINC_FINGER_C2H2_1"/>
    <property type="match status" value="1"/>
</dbReference>
<organism evidence="4 5">
    <name type="scientific">Aspergillus steynii IBT 23096</name>
    <dbReference type="NCBI Taxonomy" id="1392250"/>
    <lineage>
        <taxon>Eukaryota</taxon>
        <taxon>Fungi</taxon>
        <taxon>Dikarya</taxon>
        <taxon>Ascomycota</taxon>
        <taxon>Pezizomycotina</taxon>
        <taxon>Eurotiomycetes</taxon>
        <taxon>Eurotiomycetidae</taxon>
        <taxon>Eurotiales</taxon>
        <taxon>Aspergillaceae</taxon>
        <taxon>Aspergillus</taxon>
        <taxon>Aspergillus subgen. Circumdati</taxon>
    </lineage>
</organism>
<dbReference type="RefSeq" id="XP_024700026.1">
    <property type="nucleotide sequence ID" value="XM_024849961.1"/>
</dbReference>
<dbReference type="GeneID" id="36557660"/>
<feature type="region of interest" description="Disordered" evidence="2">
    <location>
        <begin position="417"/>
        <end position="467"/>
    </location>
</feature>
<feature type="region of interest" description="Disordered" evidence="2">
    <location>
        <begin position="793"/>
        <end position="852"/>
    </location>
</feature>
<feature type="compositionally biased region" description="Basic and acidic residues" evidence="2">
    <location>
        <begin position="826"/>
        <end position="835"/>
    </location>
</feature>
<feature type="compositionally biased region" description="Low complexity" evidence="2">
    <location>
        <begin position="751"/>
        <end position="760"/>
    </location>
</feature>
<dbReference type="PANTHER" id="PTHR35391:SF3">
    <property type="entry name" value="FINGER DOMAIN PROTEIN, PUTATIVE (AFU_ORTHOLOGUE AFUA_8G04300)-RELATED"/>
    <property type="match status" value="1"/>
</dbReference>
<feature type="compositionally biased region" description="Polar residues" evidence="2">
    <location>
        <begin position="452"/>
        <end position="461"/>
    </location>
</feature>
<keyword evidence="1" id="KW-0862">Zinc</keyword>
<keyword evidence="1" id="KW-0479">Metal-binding</keyword>
<feature type="region of interest" description="Disordered" evidence="2">
    <location>
        <begin position="24"/>
        <end position="46"/>
    </location>
</feature>
<protein>
    <recommendedName>
        <fullName evidence="3">C2H2-type domain-containing protein</fullName>
    </recommendedName>
</protein>
<feature type="region of interest" description="Disordered" evidence="2">
    <location>
        <begin position="129"/>
        <end position="205"/>
    </location>
</feature>
<dbReference type="Gene3D" id="3.30.160.60">
    <property type="entry name" value="Classic Zinc Finger"/>
    <property type="match status" value="1"/>
</dbReference>
<sequence length="852" mass="95887">MSDSASNHYWDSSGDVLQGIMGTRVTSTSSHLEPPSDGLATSPELPLGDPASFLGVQFSSDPDILPHDHASVLNPWPLHHNLPSSPTSHRFDYLQYRHARLGNNQDAWSPLQVTGMPVNPFHYGIRHLGETPQMGGLDRRYSTGQQSTPSENESQYTGIHPSDSGYGTRSCATRSVTTSSQAFEPAYSPSLAPHEPDPEDQLPDWDLNFQPSGELGYDAVEKIETPSLLCPDVIGCDYPGCPWTGKCPSDKRKHEARHRKLFKCDEPHCTRKEGFGTINDLSRHKKCVHKQDPERGPKMLFMCFGHNCPRKDKQWPRLDNFRQHLTRMHHDEDIDDLLKRSHDWYETCVKPREITSSIAEHLSEVKYALEANQGPMLKCTMGQTALDSIGIVQSEQVSRSFGNLMLDSTHDTFAAHKSDRGQISRQSISEASQSTDSAVPKTASMEPPATNRKPSISTSRGNTRHDRMEDMVTEAAVNMINAMTKIMDSNQRRRSQQADDASEMGDPHAGLSDRKREVLQKILSTALDHLSSHSDPASVHVTQVDDASKKGWIQCEFCSKRTRLRCEMKKHKKRHERPYGCTFHKCSKTFGSKADWKRHENSQHYHQQSWRCTLHDVTQGGLQCARLFYRQEVYTQHLKKHHHAGEDDVRAAIYKNCIGQNGQSHLNGPSQFWCGFCRDIVPLESQGLAAWNERFNHIDIEHFKQGERIGDWLLPSGHVTKDGARQEEKRKAVTDATEDDSEPVVDDNSDDSSGSDIYYSDSDGLHDEAMVISQEHGRGLSFQPFQDCLPDRSSTAAYPSMGSTNLRKRKLPNLQATPGFIHGRKDRSLSIEKRSRTQASSYNLDTTRGATE</sequence>
<evidence type="ECO:0000256" key="1">
    <source>
        <dbReference type="PROSITE-ProRule" id="PRU00042"/>
    </source>
</evidence>
<feature type="region of interest" description="Disordered" evidence="2">
    <location>
        <begin position="719"/>
        <end position="760"/>
    </location>
</feature>
<feature type="domain" description="C2H2-type" evidence="3">
    <location>
        <begin position="579"/>
        <end position="609"/>
    </location>
</feature>
<feature type="compositionally biased region" description="Basic and acidic residues" evidence="2">
    <location>
        <begin position="719"/>
        <end position="733"/>
    </location>
</feature>
<feature type="compositionally biased region" description="Acidic residues" evidence="2">
    <location>
        <begin position="736"/>
        <end position="750"/>
    </location>
</feature>
<keyword evidence="1" id="KW-0863">Zinc-finger</keyword>
<dbReference type="Proteomes" id="UP000234275">
    <property type="component" value="Unassembled WGS sequence"/>
</dbReference>
<feature type="compositionally biased region" description="Polar residues" evidence="2">
    <location>
        <begin position="837"/>
        <end position="852"/>
    </location>
</feature>
<feature type="compositionally biased region" description="Polar residues" evidence="2">
    <location>
        <begin position="165"/>
        <end position="182"/>
    </location>
</feature>